<feature type="domain" description="Helicase ATP-binding" evidence="2">
    <location>
        <begin position="389"/>
        <end position="548"/>
    </location>
</feature>
<gene>
    <name evidence="3" type="ORF">C9994_00010</name>
</gene>
<dbReference type="Gene3D" id="3.40.50.300">
    <property type="entry name" value="P-loop containing nucleotide triphosphate hydrolases"/>
    <property type="match status" value="2"/>
</dbReference>
<dbReference type="CDD" id="cd18799">
    <property type="entry name" value="SF2_C_EcoAI-like"/>
    <property type="match status" value="1"/>
</dbReference>
<dbReference type="Pfam" id="PF04851">
    <property type="entry name" value="ResIII"/>
    <property type="match status" value="1"/>
</dbReference>
<protein>
    <submittedName>
        <fullName evidence="3">Type I site-specific deoxyribonuclease</fullName>
    </submittedName>
</protein>
<dbReference type="Proteomes" id="UP000240608">
    <property type="component" value="Unassembled WGS sequence"/>
</dbReference>
<feature type="coiled-coil region" evidence="1">
    <location>
        <begin position="146"/>
        <end position="180"/>
    </location>
</feature>
<reference evidence="3 4" key="1">
    <citation type="submission" date="2018-03" db="EMBL/GenBank/DDBJ databases">
        <title>Cross-interface Injection: A General Nanoliter Liquid Handling Method Applied to Single Cells Genome Amplification Automated Nanoliter Liquid Handling Applied to Single Cell Multiple Displacement Amplification.</title>
        <authorList>
            <person name="Yun J."/>
            <person name="Xu P."/>
            <person name="Xu J."/>
            <person name="Dai X."/>
            <person name="Wang Y."/>
            <person name="Zheng X."/>
            <person name="Cao C."/>
            <person name="Yi Q."/>
            <person name="Zhu Y."/>
            <person name="Wang L."/>
            <person name="Dong Z."/>
            <person name="Huang Y."/>
            <person name="Huang L."/>
            <person name="Du W."/>
        </authorList>
    </citation>
    <scope>NUCLEOTIDE SEQUENCE [LARGE SCALE GENOMIC DNA]</scope>
    <source>
        <strain evidence="3 4">Z-D1-2</strain>
    </source>
</reference>
<evidence type="ECO:0000259" key="2">
    <source>
        <dbReference type="PROSITE" id="PS51192"/>
    </source>
</evidence>
<organism evidence="3 4">
    <name type="scientific">Marivirga lumbricoides</name>
    <dbReference type="NCBI Taxonomy" id="1046115"/>
    <lineage>
        <taxon>Bacteria</taxon>
        <taxon>Pseudomonadati</taxon>
        <taxon>Bacteroidota</taxon>
        <taxon>Cytophagia</taxon>
        <taxon>Cytophagales</taxon>
        <taxon>Marivirgaceae</taxon>
        <taxon>Marivirga</taxon>
    </lineage>
</organism>
<dbReference type="InterPro" id="IPR001650">
    <property type="entry name" value="Helicase_C-like"/>
</dbReference>
<dbReference type="InterPro" id="IPR006935">
    <property type="entry name" value="Helicase/UvrB_N"/>
</dbReference>
<dbReference type="GO" id="GO:0009307">
    <property type="term" value="P:DNA restriction-modification system"/>
    <property type="evidence" value="ECO:0007669"/>
    <property type="project" value="UniProtKB-KW"/>
</dbReference>
<dbReference type="GO" id="GO:0005524">
    <property type="term" value="F:ATP binding"/>
    <property type="evidence" value="ECO:0007669"/>
    <property type="project" value="UniProtKB-KW"/>
</dbReference>
<dbReference type="Pfam" id="PF04313">
    <property type="entry name" value="HSDR_N"/>
    <property type="match status" value="1"/>
</dbReference>
<name>A0A2T4DW06_9BACT</name>
<dbReference type="EMBL" id="PYVU01000001">
    <property type="protein sequence ID" value="PTB97980.1"/>
    <property type="molecule type" value="Genomic_DNA"/>
</dbReference>
<dbReference type="GO" id="GO:0009035">
    <property type="term" value="F:type I site-specific deoxyribonuclease activity"/>
    <property type="evidence" value="ECO:0007669"/>
    <property type="project" value="UniProtKB-EC"/>
</dbReference>
<dbReference type="GO" id="GO:0005829">
    <property type="term" value="C:cytosol"/>
    <property type="evidence" value="ECO:0007669"/>
    <property type="project" value="TreeGrafter"/>
</dbReference>
<comment type="caution">
    <text evidence="3">The sequence shown here is derived from an EMBL/GenBank/DDBJ whole genome shotgun (WGS) entry which is preliminary data.</text>
</comment>
<dbReference type="PANTHER" id="PTHR47396:SF1">
    <property type="entry name" value="ATP-DEPENDENT HELICASE IRC3-RELATED"/>
    <property type="match status" value="1"/>
</dbReference>
<dbReference type="InterPro" id="IPR013670">
    <property type="entry name" value="EcoEI_R_C_dom"/>
</dbReference>
<evidence type="ECO:0000313" key="3">
    <source>
        <dbReference type="EMBL" id="PTB97980.1"/>
    </source>
</evidence>
<sequence length="1147" mass="132370">MNSNFEFLHREWPGIYENLKLAEQRVNTEPISVGTKCRLALEEAVHHIYQLEYIDLPFDTRLQALLNEPEIRNIIQAHQRTVDVIRKTGNNATHYNPKRVSKEDAKICLKHTFSFIKWFAETYSEVAPDVPLHFNEQLIPKVGAEGRKLQEQKKEFEQERERFEKEKEALLIKQLELEEKAKSSEVAMEAIMREKEIAQQALALKKSARNVKASYEYNEAETRLQLIDLALKEAGWFELREGRELEFPVKGMPVTSDNPKGNGYVDYVLWGDDGKPLALVEAKRTQKDIEVGKHQAWLYATALEKIYNQRPIIFYTNGYEIKIWDDAFYSAPRTVYGYYTKDELQWELQKRSSRKDLRQAKVNEAIAGRPYQIEAIRRIGEEFVTENKGALWGSKRRSLLVMATGSGKTRTAAALVELLYQQKWIKRVLFLADRNALVSQAKRNFNEYLPDFSAIDLTQEKENDGTRLVFSTYPGMMNKIDSLRTDDERFYGVGHFDLIIVDEAHRSVYNRYQAIFDYFDAMLVGLTATPKNSIDHNTFELFGCLEGNPTFSYELEEAVDSKYLVDYENLDVSTKFLREGIKYSELSEAEKEKYEATFRDSTTGLFPDQISNTAMNKWLFNKSTVFQVLDELMDKGLKIEGGDELGRTIIFGVNKKHAEFIVKCFLERYPEKPSHYIAQITNGISHAESLIQNFCDQDQENMPQIAVSVDMMDTGIDAPRVLNLVFFKVVRSYAKFWQMIGRGTRFCPNIFGYGQDKEKFLIFDVCQNFEFFAIEQKDTTSGPIKPLSQQIFEARLQLSRLLADKGEQDMIDQAKEIRDLLHATIAGLDKDRFQVKMKLKYADEFADRKRWNVLSDEDIHTIENNLSDLPVPEPVTESARAFDLMMLKLQIANLLMAASEKGFHQQLINIAEELSKKYSIPQVLRSKALIESMKDPDFYKNLQQRKIEEIRTEIRELVQYLEKEKQPVVYTNLEDSKVETIAGEPIPKTMNASLYKRRVERFIRENQNLLVINKLKSNEEITTEELKQLEKVLFDGDERGTKEDYESIYGEQPLGKFIRSIIGLDIEAANKAFAAFIQSGNLSADQITFVNNIINFLTTNGTIDKAMLFEPPFTNMHDQGVLGVFDDGEAAKIISIIDRINERAEIG</sequence>
<evidence type="ECO:0000313" key="4">
    <source>
        <dbReference type="Proteomes" id="UP000240608"/>
    </source>
</evidence>
<keyword evidence="1" id="KW-0175">Coiled coil</keyword>
<dbReference type="SMART" id="SM00487">
    <property type="entry name" value="DEXDc"/>
    <property type="match status" value="1"/>
</dbReference>
<dbReference type="InterPro" id="IPR007409">
    <property type="entry name" value="Restrct_endonuc_type1_HsdR_N"/>
</dbReference>
<dbReference type="CDD" id="cd18032">
    <property type="entry name" value="DEXHc_RE_I_III_res"/>
    <property type="match status" value="1"/>
</dbReference>
<dbReference type="PANTHER" id="PTHR47396">
    <property type="entry name" value="TYPE I RESTRICTION ENZYME ECOKI R PROTEIN"/>
    <property type="match status" value="1"/>
</dbReference>
<dbReference type="InterPro" id="IPR027417">
    <property type="entry name" value="P-loop_NTPase"/>
</dbReference>
<dbReference type="PROSITE" id="PS51192">
    <property type="entry name" value="HELICASE_ATP_BIND_1"/>
    <property type="match status" value="1"/>
</dbReference>
<dbReference type="InterPro" id="IPR050742">
    <property type="entry name" value="Helicase_Restrict-Modif_Enz"/>
</dbReference>
<dbReference type="Pfam" id="PF00271">
    <property type="entry name" value="Helicase_C"/>
    <property type="match status" value="1"/>
</dbReference>
<accession>A0A2T4DW06</accession>
<proteinExistence type="predicted"/>
<dbReference type="AlphaFoldDB" id="A0A2T4DW06"/>
<dbReference type="SUPFAM" id="SSF52540">
    <property type="entry name" value="P-loop containing nucleoside triphosphate hydrolases"/>
    <property type="match status" value="2"/>
</dbReference>
<evidence type="ECO:0000256" key="1">
    <source>
        <dbReference type="SAM" id="Coils"/>
    </source>
</evidence>
<dbReference type="InterPro" id="IPR014001">
    <property type="entry name" value="Helicase_ATP-bd"/>
</dbReference>
<dbReference type="Gene3D" id="3.90.1570.30">
    <property type="match status" value="1"/>
</dbReference>
<dbReference type="Pfam" id="PF08463">
    <property type="entry name" value="EcoEI_R_C"/>
    <property type="match status" value="1"/>
</dbReference>
<dbReference type="GO" id="GO:0003677">
    <property type="term" value="F:DNA binding"/>
    <property type="evidence" value="ECO:0007669"/>
    <property type="project" value="UniProtKB-KW"/>
</dbReference>